<accession>A0A2C6DQ82</accession>
<dbReference type="AlphaFoldDB" id="A0A2C6DQ82"/>
<dbReference type="GO" id="GO:0008270">
    <property type="term" value="F:zinc ion binding"/>
    <property type="evidence" value="ECO:0007669"/>
    <property type="project" value="InterPro"/>
</dbReference>
<comment type="caution">
    <text evidence="2">The sequence shown here is derived from an EMBL/GenBank/DDBJ whole genome shotgun (WGS) entry which is preliminary data.</text>
</comment>
<keyword evidence="3" id="KW-1185">Reference proteome</keyword>
<evidence type="ECO:0000313" key="2">
    <source>
        <dbReference type="EMBL" id="PHI32498.1"/>
    </source>
</evidence>
<dbReference type="OrthoDB" id="9802640at2"/>
<evidence type="ECO:0000259" key="1">
    <source>
        <dbReference type="Pfam" id="PF01844"/>
    </source>
</evidence>
<dbReference type="GO" id="GO:0003676">
    <property type="term" value="F:nucleic acid binding"/>
    <property type="evidence" value="ECO:0007669"/>
    <property type="project" value="InterPro"/>
</dbReference>
<dbReference type="Pfam" id="PF01844">
    <property type="entry name" value="HNH"/>
    <property type="match status" value="1"/>
</dbReference>
<protein>
    <submittedName>
        <fullName evidence="2">HNH endonuclease</fullName>
    </submittedName>
</protein>
<name>A0A2C6DQ82_9GAMM</name>
<dbReference type="EMBL" id="PDDX01000001">
    <property type="protein sequence ID" value="PHI32498.1"/>
    <property type="molecule type" value="Genomic_DNA"/>
</dbReference>
<dbReference type="InterPro" id="IPR002711">
    <property type="entry name" value="HNH"/>
</dbReference>
<organism evidence="2 3">
    <name type="scientific">Budvicia aquatica</name>
    <dbReference type="NCBI Taxonomy" id="82979"/>
    <lineage>
        <taxon>Bacteria</taxon>
        <taxon>Pseudomonadati</taxon>
        <taxon>Pseudomonadota</taxon>
        <taxon>Gammaproteobacteria</taxon>
        <taxon>Enterobacterales</taxon>
        <taxon>Budviciaceae</taxon>
        <taxon>Budvicia</taxon>
    </lineage>
</organism>
<keyword evidence="2" id="KW-0378">Hydrolase</keyword>
<dbReference type="STRING" id="1111728.GCA_000427805_04861"/>
<dbReference type="Proteomes" id="UP000224974">
    <property type="component" value="Unassembled WGS sequence"/>
</dbReference>
<reference evidence="3" key="1">
    <citation type="submission" date="2017-09" db="EMBL/GenBank/DDBJ databases">
        <title>FDA dAtabase for Regulatory Grade micrObial Sequences (FDA-ARGOS): Supporting development and validation of Infectious Disease Dx tests.</title>
        <authorList>
            <person name="Minogue T."/>
            <person name="Wolcott M."/>
            <person name="Wasieloski L."/>
            <person name="Aguilar W."/>
            <person name="Moore D."/>
            <person name="Tallon L."/>
            <person name="Sadzewicz L."/>
            <person name="Ott S."/>
            <person name="Zhao X."/>
            <person name="Nagaraj S."/>
            <person name="Vavikolanu K."/>
            <person name="Aluvathingal J."/>
            <person name="Nadendla S."/>
            <person name="Sichtig H."/>
        </authorList>
    </citation>
    <scope>NUCLEOTIDE SEQUENCE [LARGE SCALE GENOMIC DNA]</scope>
    <source>
        <strain evidence="3">FDAARGOS_387</strain>
    </source>
</reference>
<gene>
    <name evidence="2" type="ORF">CRN84_25900</name>
</gene>
<dbReference type="GO" id="GO:0004519">
    <property type="term" value="F:endonuclease activity"/>
    <property type="evidence" value="ECO:0007669"/>
    <property type="project" value="UniProtKB-KW"/>
</dbReference>
<proteinExistence type="predicted"/>
<keyword evidence="2" id="KW-0255">Endonuclease</keyword>
<feature type="domain" description="HNH" evidence="1">
    <location>
        <begin position="175"/>
        <end position="230"/>
    </location>
</feature>
<keyword evidence="2" id="KW-0540">Nuclease</keyword>
<evidence type="ECO:0000313" key="3">
    <source>
        <dbReference type="Proteomes" id="UP000224974"/>
    </source>
</evidence>
<sequence length="249" mass="28563">MVLAFITQFSQAQENAMRFSAALTHSESGFFCQSEHHQSWYYFPDADVFAPAEFIGYQDIGADYCPSDNIDELLQITDVLNDWFYLLDRNTSMYQDLALRLKALLAQPAGQWHDETTADNLKIYVPLAEWVVTHYPDDITSEYYRHSGIRTVLVNGYERDPKARAACIEYYGCACYICHFDFSKAYGEIGREFIHVHHLKEAALIGDEYEVNPIADLRPLCPNCHAMVHRTRPAMSPEALRSLIDENLS</sequence>